<dbReference type="Pfam" id="PF13637">
    <property type="entry name" value="Ank_4"/>
    <property type="match status" value="1"/>
</dbReference>
<dbReference type="SUPFAM" id="SSF48403">
    <property type="entry name" value="Ankyrin repeat"/>
    <property type="match status" value="1"/>
</dbReference>
<proteinExistence type="predicted"/>
<dbReference type="PANTHER" id="PTHR46586">
    <property type="entry name" value="ANKYRIN REPEAT-CONTAINING PROTEIN"/>
    <property type="match status" value="1"/>
</dbReference>
<keyword evidence="3" id="KW-1185">Reference proteome</keyword>
<name>A0A485L5T6_9STRA</name>
<gene>
    <name evidence="2" type="primary">Aste57867_16446</name>
    <name evidence="1" type="ORF">As57867_016389</name>
    <name evidence="2" type="ORF">ASTE57867_16446</name>
</gene>
<evidence type="ECO:0000313" key="3">
    <source>
        <dbReference type="Proteomes" id="UP000332933"/>
    </source>
</evidence>
<evidence type="ECO:0000313" key="2">
    <source>
        <dbReference type="EMBL" id="VFT93220.1"/>
    </source>
</evidence>
<dbReference type="EMBL" id="VJMH01005878">
    <property type="protein sequence ID" value="KAF0692483.1"/>
    <property type="molecule type" value="Genomic_DNA"/>
</dbReference>
<reference evidence="2 3" key="1">
    <citation type="submission" date="2019-03" db="EMBL/GenBank/DDBJ databases">
        <authorList>
            <person name="Gaulin E."/>
            <person name="Dumas B."/>
        </authorList>
    </citation>
    <scope>NUCLEOTIDE SEQUENCE [LARGE SCALE GENOMIC DNA]</scope>
    <source>
        <strain evidence="2">CBS 568.67</strain>
    </source>
</reference>
<dbReference type="PANTHER" id="PTHR46586:SF3">
    <property type="entry name" value="ANKYRIN REPEAT-CONTAINING PROTEIN"/>
    <property type="match status" value="1"/>
</dbReference>
<dbReference type="AlphaFoldDB" id="A0A485L5T6"/>
<accession>A0A485L5T6</accession>
<protein>
    <submittedName>
        <fullName evidence="2">Aste57867_16446 protein</fullName>
    </submittedName>
</protein>
<reference evidence="1" key="2">
    <citation type="submission" date="2019-06" db="EMBL/GenBank/DDBJ databases">
        <title>Genomics analysis of Aphanomyces spp. identifies a new class of oomycete effector associated with host adaptation.</title>
        <authorList>
            <person name="Gaulin E."/>
        </authorList>
    </citation>
    <scope>NUCLEOTIDE SEQUENCE</scope>
    <source>
        <strain evidence="1">CBS 578.67</strain>
    </source>
</reference>
<dbReference type="Proteomes" id="UP000332933">
    <property type="component" value="Unassembled WGS sequence"/>
</dbReference>
<organism evidence="2 3">
    <name type="scientific">Aphanomyces stellatus</name>
    <dbReference type="NCBI Taxonomy" id="120398"/>
    <lineage>
        <taxon>Eukaryota</taxon>
        <taxon>Sar</taxon>
        <taxon>Stramenopiles</taxon>
        <taxon>Oomycota</taxon>
        <taxon>Saprolegniomycetes</taxon>
        <taxon>Saprolegniales</taxon>
        <taxon>Verrucalvaceae</taxon>
        <taxon>Aphanomyces</taxon>
    </lineage>
</organism>
<dbReference type="Gene3D" id="1.25.40.20">
    <property type="entry name" value="Ankyrin repeat-containing domain"/>
    <property type="match status" value="2"/>
</dbReference>
<dbReference type="InterPro" id="IPR002110">
    <property type="entry name" value="Ankyrin_rpt"/>
</dbReference>
<dbReference type="InterPro" id="IPR036770">
    <property type="entry name" value="Ankyrin_rpt-contain_sf"/>
</dbReference>
<dbReference type="InterPro" id="IPR052050">
    <property type="entry name" value="SecEffector_AnkRepeat"/>
</dbReference>
<dbReference type="EMBL" id="CAADRA010005899">
    <property type="protein sequence ID" value="VFT93220.1"/>
    <property type="molecule type" value="Genomic_DNA"/>
</dbReference>
<evidence type="ECO:0000313" key="1">
    <source>
        <dbReference type="EMBL" id="KAF0692483.1"/>
    </source>
</evidence>
<sequence>MDSIPAVLHSSTLLQCVFDYQRGIPWVHRAILAWEAFDGLSDEKLRDRRRRIEDSRGRWTYGRVYRRDPSFLDLDDLPAIMRERSRLLDPILESPSTKARLLEAMALHTCLRARVAEVAAYVGDTLLLERMLADTPNWNLMDPQRNVPLSLLPLAASQGHVSTLRLLHQAGMCSDRLVHDAYTDIELAALRDDLACVEYLASQRRPSHIHPEGMCTVYGPYLTGPLDWAAAAGNLPMVNCLMANRAQSSHWAIDHAATNGHLAIVQRLNDAAGKSSTAAMDGAAAHGHLDVVRYLHEHHHMTACTTAAMDDAATAGFDDIVTFLALHRQERGTEQTMAVYAEHGNLERMRWLHAHGVQTYAPRVLNAAASSGHLHVVQYLLDEAHVVGVYLPALNGAAKEGHFDIVKHFLARWADQDVCVAAAMRAAHVAGHDLILDYLDVHRCQCCQEKSRDVVLAKKTAKRRRCR</sequence>